<sequence>MASILTSDGILHAPRWLWRLQQILRMGKENKLSNAWKMDQFICKFLDQKQNEYYNMENEHEEVKFTFFTALVTNSKVHSGVSLNPSKFLRDYLLNMMAAGKGTMSKRSILFFYLLATNPIVEDKVLQEIHTHLDVKAGETVRDGM</sequence>
<dbReference type="Gene3D" id="1.10.630.10">
    <property type="entry name" value="Cytochrome P450"/>
    <property type="match status" value="1"/>
</dbReference>
<evidence type="ECO:0000256" key="2">
    <source>
        <dbReference type="ARBA" id="ARBA00010617"/>
    </source>
</evidence>
<evidence type="ECO:0000313" key="7">
    <source>
        <dbReference type="Proteomes" id="UP000245207"/>
    </source>
</evidence>
<dbReference type="OrthoDB" id="1896685at2759"/>
<keyword evidence="5" id="KW-0408">Iron</keyword>
<evidence type="ECO:0000256" key="1">
    <source>
        <dbReference type="ARBA" id="ARBA00001971"/>
    </source>
</evidence>
<evidence type="ECO:0000256" key="3">
    <source>
        <dbReference type="ARBA" id="ARBA00022723"/>
    </source>
</evidence>
<dbReference type="GO" id="GO:0005506">
    <property type="term" value="F:iron ion binding"/>
    <property type="evidence" value="ECO:0007669"/>
    <property type="project" value="InterPro"/>
</dbReference>
<accession>A0A2U1LPY8</accession>
<dbReference type="GO" id="GO:0004497">
    <property type="term" value="F:monooxygenase activity"/>
    <property type="evidence" value="ECO:0007669"/>
    <property type="project" value="InterPro"/>
</dbReference>
<comment type="cofactor">
    <cofactor evidence="1">
        <name>heme</name>
        <dbReference type="ChEBI" id="CHEBI:30413"/>
    </cofactor>
</comment>
<dbReference type="EMBL" id="PKPP01008300">
    <property type="protein sequence ID" value="PWA51044.1"/>
    <property type="molecule type" value="Genomic_DNA"/>
</dbReference>
<dbReference type="GO" id="GO:0016705">
    <property type="term" value="F:oxidoreductase activity, acting on paired donors, with incorporation or reduction of molecular oxygen"/>
    <property type="evidence" value="ECO:0007669"/>
    <property type="project" value="InterPro"/>
</dbReference>
<comment type="similarity">
    <text evidence="2">Belongs to the cytochrome P450 family.</text>
</comment>
<keyword evidence="3" id="KW-0479">Metal-binding</keyword>
<gene>
    <name evidence="6" type="ORF">CTI12_AA465530</name>
</gene>
<keyword evidence="4" id="KW-0560">Oxidoreductase</keyword>
<keyword evidence="7" id="KW-1185">Reference proteome</keyword>
<dbReference type="Pfam" id="PF00067">
    <property type="entry name" value="p450"/>
    <property type="match status" value="1"/>
</dbReference>
<dbReference type="InterPro" id="IPR036396">
    <property type="entry name" value="Cyt_P450_sf"/>
</dbReference>
<evidence type="ECO:0000256" key="5">
    <source>
        <dbReference type="ARBA" id="ARBA00023004"/>
    </source>
</evidence>
<dbReference type="GO" id="GO:0020037">
    <property type="term" value="F:heme binding"/>
    <property type="evidence" value="ECO:0007669"/>
    <property type="project" value="InterPro"/>
</dbReference>
<dbReference type="STRING" id="35608.A0A2U1LPY8"/>
<organism evidence="6 7">
    <name type="scientific">Artemisia annua</name>
    <name type="common">Sweet wormwood</name>
    <dbReference type="NCBI Taxonomy" id="35608"/>
    <lineage>
        <taxon>Eukaryota</taxon>
        <taxon>Viridiplantae</taxon>
        <taxon>Streptophyta</taxon>
        <taxon>Embryophyta</taxon>
        <taxon>Tracheophyta</taxon>
        <taxon>Spermatophyta</taxon>
        <taxon>Magnoliopsida</taxon>
        <taxon>eudicotyledons</taxon>
        <taxon>Gunneridae</taxon>
        <taxon>Pentapetalae</taxon>
        <taxon>asterids</taxon>
        <taxon>campanulids</taxon>
        <taxon>Asterales</taxon>
        <taxon>Asteraceae</taxon>
        <taxon>Asteroideae</taxon>
        <taxon>Anthemideae</taxon>
        <taxon>Artemisiinae</taxon>
        <taxon>Artemisia</taxon>
    </lineage>
</organism>
<reference evidence="6 7" key="1">
    <citation type="journal article" date="2018" name="Mol. Plant">
        <title>The genome of Artemisia annua provides insight into the evolution of Asteraceae family and artemisinin biosynthesis.</title>
        <authorList>
            <person name="Shen Q."/>
            <person name="Zhang L."/>
            <person name="Liao Z."/>
            <person name="Wang S."/>
            <person name="Yan T."/>
            <person name="Shi P."/>
            <person name="Liu M."/>
            <person name="Fu X."/>
            <person name="Pan Q."/>
            <person name="Wang Y."/>
            <person name="Lv Z."/>
            <person name="Lu X."/>
            <person name="Zhang F."/>
            <person name="Jiang W."/>
            <person name="Ma Y."/>
            <person name="Chen M."/>
            <person name="Hao X."/>
            <person name="Li L."/>
            <person name="Tang Y."/>
            <person name="Lv G."/>
            <person name="Zhou Y."/>
            <person name="Sun X."/>
            <person name="Brodelius P.E."/>
            <person name="Rose J.K.C."/>
            <person name="Tang K."/>
        </authorList>
    </citation>
    <scope>NUCLEOTIDE SEQUENCE [LARGE SCALE GENOMIC DNA]</scope>
    <source>
        <strain evidence="7">cv. Huhao1</strain>
        <tissue evidence="6">Leaf</tissue>
    </source>
</reference>
<protein>
    <submittedName>
        <fullName evidence="6">Cytochrome P450</fullName>
    </submittedName>
</protein>
<name>A0A2U1LPY8_ARTAN</name>
<evidence type="ECO:0000313" key="6">
    <source>
        <dbReference type="EMBL" id="PWA51044.1"/>
    </source>
</evidence>
<dbReference type="PANTHER" id="PTHR24296">
    <property type="entry name" value="CYTOCHROME P450"/>
    <property type="match status" value="1"/>
</dbReference>
<dbReference type="SUPFAM" id="SSF48264">
    <property type="entry name" value="Cytochrome P450"/>
    <property type="match status" value="1"/>
</dbReference>
<evidence type="ECO:0000256" key="4">
    <source>
        <dbReference type="ARBA" id="ARBA00023002"/>
    </source>
</evidence>
<proteinExistence type="inferred from homology"/>
<dbReference type="InterPro" id="IPR001128">
    <property type="entry name" value="Cyt_P450"/>
</dbReference>
<dbReference type="AlphaFoldDB" id="A0A2U1LPY8"/>
<comment type="caution">
    <text evidence="6">The sequence shown here is derived from an EMBL/GenBank/DDBJ whole genome shotgun (WGS) entry which is preliminary data.</text>
</comment>
<dbReference type="Proteomes" id="UP000245207">
    <property type="component" value="Unassembled WGS sequence"/>
</dbReference>